<evidence type="ECO:0000313" key="9">
    <source>
        <dbReference type="Proteomes" id="UP001143304"/>
    </source>
</evidence>
<evidence type="ECO:0000256" key="2">
    <source>
        <dbReference type="ARBA" id="ARBA00006706"/>
    </source>
</evidence>
<dbReference type="PROSITE" id="PS00444">
    <property type="entry name" value="POLYPRENYL_SYNTHASE_2"/>
    <property type="match status" value="1"/>
</dbReference>
<accession>A0ABT3TC06</accession>
<evidence type="ECO:0000256" key="1">
    <source>
        <dbReference type="ARBA" id="ARBA00001946"/>
    </source>
</evidence>
<keyword evidence="9" id="KW-1185">Reference proteome</keyword>
<dbReference type="CDD" id="cd00685">
    <property type="entry name" value="Trans_IPPS_HT"/>
    <property type="match status" value="1"/>
</dbReference>
<evidence type="ECO:0000256" key="4">
    <source>
        <dbReference type="ARBA" id="ARBA00022723"/>
    </source>
</evidence>
<evidence type="ECO:0000313" key="8">
    <source>
        <dbReference type="EMBL" id="MCX2979022.1"/>
    </source>
</evidence>
<name>A0ABT3TC06_9GAMM</name>
<dbReference type="InterPro" id="IPR000092">
    <property type="entry name" value="Polyprenyl_synt"/>
</dbReference>
<comment type="similarity">
    <text evidence="2 7">Belongs to the FPP/GGPP synthase family.</text>
</comment>
<dbReference type="NCBIfam" id="NF045485">
    <property type="entry name" value="FPPsyn"/>
    <property type="match status" value="1"/>
</dbReference>
<keyword evidence="3 7" id="KW-0808">Transferase</keyword>
<sequence length="283" mass="29941">MQRLLPAPEADAGSSPFTSLFEASRYSVESGGKRVRSLLVRAAAGVLDKEINHQVLDAPCVAVELVHSYSLIHDDLPAMDDDDLRRGKPSLHRAFDEATAILVGDGLQAKAFELLATAPALSAQQRVCMIEALSLAAGPEGMVGGQFIDVHATNSDMPLDQLQAMHALKTGALIKASLRMGGIAAGANDAQLQALDEFGHCIGLAFQVVDDILDVEGDTATLGKTSGKDSEANKPTYVKLLGLVGAKAEAQRLLQSALDALESFGDSADALRDIARYIVERDH</sequence>
<evidence type="ECO:0000256" key="3">
    <source>
        <dbReference type="ARBA" id="ARBA00022679"/>
    </source>
</evidence>
<dbReference type="InterPro" id="IPR033749">
    <property type="entry name" value="Polyprenyl_synt_CS"/>
</dbReference>
<dbReference type="SUPFAM" id="SSF48576">
    <property type="entry name" value="Terpenoid synthases"/>
    <property type="match status" value="1"/>
</dbReference>
<dbReference type="PANTHER" id="PTHR43281:SF1">
    <property type="entry name" value="FARNESYL DIPHOSPHATE SYNTHASE"/>
    <property type="match status" value="1"/>
</dbReference>
<comment type="cofactor">
    <cofactor evidence="1">
        <name>Mg(2+)</name>
        <dbReference type="ChEBI" id="CHEBI:18420"/>
    </cofactor>
</comment>
<keyword evidence="5" id="KW-0460">Magnesium</keyword>
<protein>
    <submittedName>
        <fullName evidence="8">Polyprenyl synthetase family protein</fullName>
    </submittedName>
</protein>
<organism evidence="8 9">
    <name type="scientific">Candidatus Marimicrobium litorale</name>
    <dbReference type="NCBI Taxonomy" id="2518991"/>
    <lineage>
        <taxon>Bacteria</taxon>
        <taxon>Pseudomonadati</taxon>
        <taxon>Pseudomonadota</taxon>
        <taxon>Gammaproteobacteria</taxon>
        <taxon>Cellvibrionales</taxon>
        <taxon>Halieaceae</taxon>
        <taxon>Marimicrobium</taxon>
    </lineage>
</organism>
<dbReference type="InterPro" id="IPR008949">
    <property type="entry name" value="Isoprenoid_synthase_dom_sf"/>
</dbReference>
<evidence type="ECO:0000256" key="7">
    <source>
        <dbReference type="RuleBase" id="RU004466"/>
    </source>
</evidence>
<reference evidence="8" key="1">
    <citation type="submission" date="2019-02" db="EMBL/GenBank/DDBJ databases">
        <authorList>
            <person name="Li S.-H."/>
        </authorList>
    </citation>
    <scope>NUCLEOTIDE SEQUENCE</scope>
    <source>
        <strain evidence="8">IMCC11814</strain>
    </source>
</reference>
<dbReference type="SFLD" id="SFLDS00005">
    <property type="entry name" value="Isoprenoid_Synthase_Type_I"/>
    <property type="match status" value="1"/>
</dbReference>
<evidence type="ECO:0000256" key="6">
    <source>
        <dbReference type="ARBA" id="ARBA00023229"/>
    </source>
</evidence>
<evidence type="ECO:0000256" key="5">
    <source>
        <dbReference type="ARBA" id="ARBA00022842"/>
    </source>
</evidence>
<dbReference type="Proteomes" id="UP001143304">
    <property type="component" value="Unassembled WGS sequence"/>
</dbReference>
<dbReference type="EMBL" id="SHNO01000002">
    <property type="protein sequence ID" value="MCX2979022.1"/>
    <property type="molecule type" value="Genomic_DNA"/>
</dbReference>
<comment type="caution">
    <text evidence="8">The sequence shown here is derived from an EMBL/GenBank/DDBJ whole genome shotgun (WGS) entry which is preliminary data.</text>
</comment>
<keyword evidence="4" id="KW-0479">Metal-binding</keyword>
<proteinExistence type="inferred from homology"/>
<gene>
    <name evidence="8" type="ORF">EYC82_16885</name>
</gene>
<dbReference type="SFLD" id="SFLDG01017">
    <property type="entry name" value="Polyprenyl_Transferase_Like"/>
    <property type="match status" value="1"/>
</dbReference>
<dbReference type="PROSITE" id="PS00723">
    <property type="entry name" value="POLYPRENYL_SYNTHASE_1"/>
    <property type="match status" value="1"/>
</dbReference>
<dbReference type="Pfam" id="PF00348">
    <property type="entry name" value="polyprenyl_synt"/>
    <property type="match status" value="1"/>
</dbReference>
<dbReference type="Gene3D" id="1.10.600.10">
    <property type="entry name" value="Farnesyl Diphosphate Synthase"/>
    <property type="match status" value="1"/>
</dbReference>
<dbReference type="PANTHER" id="PTHR43281">
    <property type="entry name" value="FARNESYL DIPHOSPHATE SYNTHASE"/>
    <property type="match status" value="1"/>
</dbReference>
<keyword evidence="6" id="KW-0414">Isoprene biosynthesis</keyword>
<dbReference type="InterPro" id="IPR053378">
    <property type="entry name" value="Prenyl_diphosphate_synthase"/>
</dbReference>